<evidence type="ECO:0000256" key="2">
    <source>
        <dbReference type="ARBA" id="ARBA00023002"/>
    </source>
</evidence>
<dbReference type="CDD" id="cd05233">
    <property type="entry name" value="SDR_c"/>
    <property type="match status" value="1"/>
</dbReference>
<organism evidence="3">
    <name type="scientific">Thermosporothrix sp. COM3</name>
    <dbReference type="NCBI Taxonomy" id="2490863"/>
    <lineage>
        <taxon>Bacteria</taxon>
        <taxon>Bacillati</taxon>
        <taxon>Chloroflexota</taxon>
        <taxon>Ktedonobacteria</taxon>
        <taxon>Ktedonobacterales</taxon>
        <taxon>Thermosporotrichaceae</taxon>
        <taxon>Thermosporothrix</taxon>
    </lineage>
</organism>
<dbReference type="InterPro" id="IPR036291">
    <property type="entry name" value="NAD(P)-bd_dom_sf"/>
</dbReference>
<protein>
    <submittedName>
        <fullName evidence="3">3-oxoacyl-ACP reductase</fullName>
    </submittedName>
</protein>
<evidence type="ECO:0000313" key="3">
    <source>
        <dbReference type="EMBL" id="BBH91632.1"/>
    </source>
</evidence>
<accession>A0A455SXK7</accession>
<dbReference type="PANTHER" id="PTHR42760">
    <property type="entry name" value="SHORT-CHAIN DEHYDROGENASES/REDUCTASES FAMILY MEMBER"/>
    <property type="match status" value="1"/>
</dbReference>
<dbReference type="EMBL" id="AP019376">
    <property type="protein sequence ID" value="BBH91632.1"/>
    <property type="molecule type" value="Genomic_DNA"/>
</dbReference>
<name>A0A455SXK7_9CHLR</name>
<proteinExistence type="inferred from homology"/>
<keyword evidence="2" id="KW-0560">Oxidoreductase</keyword>
<gene>
    <name evidence="3" type="ORF">KTC_63830</name>
</gene>
<dbReference type="InterPro" id="IPR020904">
    <property type="entry name" value="Sc_DH/Rdtase_CS"/>
</dbReference>
<dbReference type="PRINTS" id="PR00080">
    <property type="entry name" value="SDRFAMILY"/>
</dbReference>
<dbReference type="PRINTS" id="PR00081">
    <property type="entry name" value="GDHRDH"/>
</dbReference>
<dbReference type="GO" id="GO:0016616">
    <property type="term" value="F:oxidoreductase activity, acting on the CH-OH group of donors, NAD or NADP as acceptor"/>
    <property type="evidence" value="ECO:0007669"/>
    <property type="project" value="TreeGrafter"/>
</dbReference>
<dbReference type="GO" id="GO:0048038">
    <property type="term" value="F:quinone binding"/>
    <property type="evidence" value="ECO:0007669"/>
    <property type="project" value="TreeGrafter"/>
</dbReference>
<evidence type="ECO:0000256" key="1">
    <source>
        <dbReference type="ARBA" id="ARBA00006484"/>
    </source>
</evidence>
<dbReference type="Pfam" id="PF13561">
    <property type="entry name" value="adh_short_C2"/>
    <property type="match status" value="1"/>
</dbReference>
<reference evidence="3" key="1">
    <citation type="submission" date="2018-12" db="EMBL/GenBank/DDBJ databases">
        <title>Novel natural products biosynthetic potential of the class Ktedonobacteria.</title>
        <authorList>
            <person name="Zheng Y."/>
            <person name="Saitou A."/>
            <person name="Wang C.M."/>
            <person name="Toyoda A."/>
            <person name="Minakuchi Y."/>
            <person name="Sekiguchi Y."/>
            <person name="Ueda K."/>
            <person name="Takano H."/>
            <person name="Sakai Y."/>
            <person name="Yokota A."/>
            <person name="Yabe S."/>
        </authorList>
    </citation>
    <scope>NUCLEOTIDE SEQUENCE</scope>
    <source>
        <strain evidence="3">COM3</strain>
    </source>
</reference>
<comment type="similarity">
    <text evidence="1">Belongs to the short-chain dehydrogenases/reductases (SDR) family.</text>
</comment>
<dbReference type="AlphaFoldDB" id="A0A455SXK7"/>
<dbReference type="GO" id="GO:0006633">
    <property type="term" value="P:fatty acid biosynthetic process"/>
    <property type="evidence" value="ECO:0007669"/>
    <property type="project" value="TreeGrafter"/>
</dbReference>
<sequence length="246" mass="26059">MGMSFEGKRVLITGAASGIGQASARLFAEEGAHLILLDRDEAGLHATGKTLPAETLLLTVDVADEQAVRAAVQEAGERIDVVINSAAILANWGAPHEIPEELWNEVFSINLKGVVYTCRHALPLMRAGSAIINMASVCGVTRACTNRAPYNIAKAGIVAFTRDLAATYGPRGIRANTLVPGFIDTPMSRRLVQGHEEQARAEEGRIPLRRLGQADEVARAAVFLASEAASYITGSTLFVDGGIALV</sequence>
<dbReference type="Gene3D" id="3.40.50.720">
    <property type="entry name" value="NAD(P)-binding Rossmann-like Domain"/>
    <property type="match status" value="1"/>
</dbReference>
<dbReference type="FunFam" id="3.40.50.720:FF:000084">
    <property type="entry name" value="Short-chain dehydrogenase reductase"/>
    <property type="match status" value="1"/>
</dbReference>
<dbReference type="PANTHER" id="PTHR42760:SF133">
    <property type="entry name" value="3-OXOACYL-[ACYL-CARRIER-PROTEIN] REDUCTASE"/>
    <property type="match status" value="1"/>
</dbReference>
<dbReference type="SUPFAM" id="SSF51735">
    <property type="entry name" value="NAD(P)-binding Rossmann-fold domains"/>
    <property type="match status" value="1"/>
</dbReference>
<dbReference type="PROSITE" id="PS00061">
    <property type="entry name" value="ADH_SHORT"/>
    <property type="match status" value="1"/>
</dbReference>
<dbReference type="InterPro" id="IPR002347">
    <property type="entry name" value="SDR_fam"/>
</dbReference>